<reference evidence="1" key="1">
    <citation type="submission" date="2020-08" db="EMBL/GenBank/DDBJ databases">
        <title>Multicomponent nature underlies the extraordinary mechanical properties of spider dragline silk.</title>
        <authorList>
            <person name="Kono N."/>
            <person name="Nakamura H."/>
            <person name="Mori M."/>
            <person name="Yoshida Y."/>
            <person name="Ohtoshi R."/>
            <person name="Malay A.D."/>
            <person name="Moran D.A.P."/>
            <person name="Tomita M."/>
            <person name="Numata K."/>
            <person name="Arakawa K."/>
        </authorList>
    </citation>
    <scope>NUCLEOTIDE SEQUENCE</scope>
</reference>
<protein>
    <submittedName>
        <fullName evidence="1">Uncharacterized protein</fullName>
    </submittedName>
</protein>
<evidence type="ECO:0000313" key="1">
    <source>
        <dbReference type="EMBL" id="GFS86121.1"/>
    </source>
</evidence>
<dbReference type="AlphaFoldDB" id="A0A8X6MZG3"/>
<organism evidence="1 2">
    <name type="scientific">Nephila pilipes</name>
    <name type="common">Giant wood spider</name>
    <name type="synonym">Nephila maculata</name>
    <dbReference type="NCBI Taxonomy" id="299642"/>
    <lineage>
        <taxon>Eukaryota</taxon>
        <taxon>Metazoa</taxon>
        <taxon>Ecdysozoa</taxon>
        <taxon>Arthropoda</taxon>
        <taxon>Chelicerata</taxon>
        <taxon>Arachnida</taxon>
        <taxon>Araneae</taxon>
        <taxon>Araneomorphae</taxon>
        <taxon>Entelegynae</taxon>
        <taxon>Araneoidea</taxon>
        <taxon>Nephilidae</taxon>
        <taxon>Nephila</taxon>
    </lineage>
</organism>
<gene>
    <name evidence="1" type="ORF">NPIL_217671</name>
</gene>
<dbReference type="EMBL" id="BMAW01003929">
    <property type="protein sequence ID" value="GFS86121.1"/>
    <property type="molecule type" value="Genomic_DNA"/>
</dbReference>
<comment type="caution">
    <text evidence="1">The sequence shown here is derived from an EMBL/GenBank/DDBJ whole genome shotgun (WGS) entry which is preliminary data.</text>
</comment>
<evidence type="ECO:0000313" key="2">
    <source>
        <dbReference type="Proteomes" id="UP000887013"/>
    </source>
</evidence>
<name>A0A8X6MZG3_NEPPI</name>
<proteinExistence type="predicted"/>
<dbReference type="Proteomes" id="UP000887013">
    <property type="component" value="Unassembled WGS sequence"/>
</dbReference>
<feature type="non-terminal residue" evidence="1">
    <location>
        <position position="1"/>
    </location>
</feature>
<accession>A0A8X6MZG3</accession>
<sequence length="87" mass="9817">LIISLSRASTVLIISLTMRHLPVSKRERLIRANGSHNDTADRILEGVSNVTENAFLFLQTEEERRTTTKSALSLQFVAHRLKSVSRD</sequence>
<keyword evidence="2" id="KW-1185">Reference proteome</keyword>